<evidence type="ECO:0000313" key="1">
    <source>
        <dbReference type="EMBL" id="KAK9151460.1"/>
    </source>
</evidence>
<gene>
    <name evidence="1" type="ORF">Syun_009769</name>
</gene>
<proteinExistence type="predicted"/>
<name>A0AAP0KG76_9MAGN</name>
<organism evidence="1 2">
    <name type="scientific">Stephania yunnanensis</name>
    <dbReference type="NCBI Taxonomy" id="152371"/>
    <lineage>
        <taxon>Eukaryota</taxon>
        <taxon>Viridiplantae</taxon>
        <taxon>Streptophyta</taxon>
        <taxon>Embryophyta</taxon>
        <taxon>Tracheophyta</taxon>
        <taxon>Spermatophyta</taxon>
        <taxon>Magnoliopsida</taxon>
        <taxon>Ranunculales</taxon>
        <taxon>Menispermaceae</taxon>
        <taxon>Menispermoideae</taxon>
        <taxon>Cissampelideae</taxon>
        <taxon>Stephania</taxon>
    </lineage>
</organism>
<dbReference type="EMBL" id="JBBNAF010000004">
    <property type="protein sequence ID" value="KAK9151460.1"/>
    <property type="molecule type" value="Genomic_DNA"/>
</dbReference>
<sequence>MIPVVTLPRGRRSYMLNWGFDGSLWNTVEKNQILSNKHTLSHRPGKTPLLGGGGGYPTALISLLPQRSITASITGSTPHAPGNQPSRDVPWSWLHPMTKHTLSHRPGKTPLLGGGGGYPTALISLLPQRSITASITGSTPHAPGNQPSRDVPWSWFQPMTKMSTFKNSAETVLRDHEMQR</sequence>
<protein>
    <submittedName>
        <fullName evidence="1">Uncharacterized protein</fullName>
    </submittedName>
</protein>
<keyword evidence="2" id="KW-1185">Reference proteome</keyword>
<evidence type="ECO:0000313" key="2">
    <source>
        <dbReference type="Proteomes" id="UP001420932"/>
    </source>
</evidence>
<accession>A0AAP0KG76</accession>
<reference evidence="1 2" key="1">
    <citation type="submission" date="2024-01" db="EMBL/GenBank/DDBJ databases">
        <title>Genome assemblies of Stephania.</title>
        <authorList>
            <person name="Yang L."/>
        </authorList>
    </citation>
    <scope>NUCLEOTIDE SEQUENCE [LARGE SCALE GENOMIC DNA]</scope>
    <source>
        <strain evidence="1">YNDBR</strain>
        <tissue evidence="1">Leaf</tissue>
    </source>
</reference>
<comment type="caution">
    <text evidence="1">The sequence shown here is derived from an EMBL/GenBank/DDBJ whole genome shotgun (WGS) entry which is preliminary data.</text>
</comment>
<dbReference type="Proteomes" id="UP001420932">
    <property type="component" value="Unassembled WGS sequence"/>
</dbReference>
<dbReference type="AlphaFoldDB" id="A0AAP0KG76"/>